<keyword evidence="4" id="KW-1185">Reference proteome</keyword>
<evidence type="ECO:0000313" key="3">
    <source>
        <dbReference type="EMBL" id="WXL28335.1"/>
    </source>
</evidence>
<keyword evidence="2" id="KW-1133">Transmembrane helix</keyword>
<dbReference type="EMBL" id="CP148066">
    <property type="protein sequence ID" value="WXL28335.1"/>
    <property type="molecule type" value="Genomic_DNA"/>
</dbReference>
<sequence length="98" mass="11215">MDNVEKNNKLEVEQTEVTDTNETNLIETQKSGEELKSIKRKKIWMGIIIFIAIVLLVFLAIEIAYIADFIRYKGTDSNGLLLTKAQRVHGLFGIFKEN</sequence>
<evidence type="ECO:0000313" key="4">
    <source>
        <dbReference type="Proteomes" id="UP001460679"/>
    </source>
</evidence>
<keyword evidence="2" id="KW-0472">Membrane</keyword>
<evidence type="ECO:0000256" key="1">
    <source>
        <dbReference type="SAM" id="MobiDB-lite"/>
    </source>
</evidence>
<name>A0ABZ2RMQ6_9BACT</name>
<dbReference type="Proteomes" id="UP001460679">
    <property type="component" value="Chromosome"/>
</dbReference>
<proteinExistence type="predicted"/>
<accession>A0ABZ2RMQ6</accession>
<feature type="region of interest" description="Disordered" evidence="1">
    <location>
        <begin position="1"/>
        <end position="25"/>
    </location>
</feature>
<protein>
    <submittedName>
        <fullName evidence="3">Uncharacterized protein</fullName>
    </submittedName>
</protein>
<organism evidence="3 4">
    <name type="scientific">[Mycoplasma] gypis</name>
    <dbReference type="NCBI Taxonomy" id="92404"/>
    <lineage>
        <taxon>Bacteria</taxon>
        <taxon>Bacillati</taxon>
        <taxon>Mycoplasmatota</taxon>
        <taxon>Mycoplasmoidales</taxon>
        <taxon>Metamycoplasmataceae</taxon>
        <taxon>Metamycoplasma</taxon>
    </lineage>
</organism>
<feature type="transmembrane region" description="Helical" evidence="2">
    <location>
        <begin position="43"/>
        <end position="67"/>
    </location>
</feature>
<evidence type="ECO:0000256" key="2">
    <source>
        <dbReference type="SAM" id="Phobius"/>
    </source>
</evidence>
<feature type="compositionally biased region" description="Polar residues" evidence="1">
    <location>
        <begin position="15"/>
        <end position="25"/>
    </location>
</feature>
<gene>
    <name evidence="3" type="ORF">WG616_03155</name>
</gene>
<reference evidence="3" key="1">
    <citation type="submission" date="2024-03" db="EMBL/GenBank/DDBJ databases">
        <title>Complete genome sequence of Mycoplasma gypis type strain B1/T1.</title>
        <authorList>
            <person name="Spergser J."/>
        </authorList>
    </citation>
    <scope>NUCLEOTIDE SEQUENCE [LARGE SCALE GENOMIC DNA]</scope>
    <source>
        <strain evidence="3">B1/T1</strain>
    </source>
</reference>
<dbReference type="RefSeq" id="WP_205499465.1">
    <property type="nucleotide sequence ID" value="NZ_CP148066.1"/>
</dbReference>
<feature type="compositionally biased region" description="Basic and acidic residues" evidence="1">
    <location>
        <begin position="1"/>
        <end position="12"/>
    </location>
</feature>
<keyword evidence="2" id="KW-0812">Transmembrane</keyword>